<dbReference type="AlphaFoldDB" id="A0A0R0DBY7"/>
<evidence type="ECO:0000313" key="3">
    <source>
        <dbReference type="EMBL" id="KRG74568.1"/>
    </source>
</evidence>
<dbReference type="InterPro" id="IPR025737">
    <property type="entry name" value="FApF"/>
</dbReference>
<gene>
    <name evidence="3" type="ORF">ABB28_07130</name>
</gene>
<evidence type="ECO:0000313" key="4">
    <source>
        <dbReference type="Proteomes" id="UP000051386"/>
    </source>
</evidence>
<evidence type="ECO:0000256" key="1">
    <source>
        <dbReference type="SAM" id="MobiDB-lite"/>
    </source>
</evidence>
<keyword evidence="2" id="KW-0732">Signal</keyword>
<comment type="caution">
    <text evidence="3">The sequence shown here is derived from an EMBL/GenBank/DDBJ whole genome shotgun (WGS) entry which is preliminary data.</text>
</comment>
<evidence type="ECO:0008006" key="5">
    <source>
        <dbReference type="Google" id="ProtNLM"/>
    </source>
</evidence>
<name>A0A0R0DBY7_9GAMM</name>
<feature type="signal peptide" evidence="2">
    <location>
        <begin position="1"/>
        <end position="22"/>
    </location>
</feature>
<organism evidence="3 4">
    <name type="scientific">Stenotrophomonas chelatiphaga</name>
    <dbReference type="NCBI Taxonomy" id="517011"/>
    <lineage>
        <taxon>Bacteria</taxon>
        <taxon>Pseudomonadati</taxon>
        <taxon>Pseudomonadota</taxon>
        <taxon>Gammaproteobacteria</taxon>
        <taxon>Lysobacterales</taxon>
        <taxon>Lysobacteraceae</taxon>
        <taxon>Stenotrophomonas</taxon>
    </lineage>
</organism>
<sequence>MRSAYLAAVVCTALFASSPLKAQQADEPPSFDRPGIGLGTGIVPRGALALELGLPSYERDRDADGLRTEQLSGDVTLRTGLFEHWEVQLSGSPWQRQRSRLPGTDSTRTRGGGDTQLALKWAVPTSRDTDRWALLASATVARGDAAFSEGRQYALAGSYEHDFSDQWTGALYASHSRGDGERSTVWSPSVSLALTPRLSAFLEAGVTKARGAPRESVAGGGLTWMWTDRVQLDASVDAGLDDESPDLQAGLGISAYFD</sequence>
<dbReference type="EMBL" id="LDJK01000023">
    <property type="protein sequence ID" value="KRG74568.1"/>
    <property type="molecule type" value="Genomic_DNA"/>
</dbReference>
<accession>A0A0R0DBY7</accession>
<reference evidence="3 4" key="1">
    <citation type="submission" date="2015-05" db="EMBL/GenBank/DDBJ databases">
        <title>Genome sequencing and analysis of members of genus Stenotrophomonas.</title>
        <authorList>
            <person name="Patil P.P."/>
            <person name="Midha S."/>
            <person name="Patil P.B."/>
        </authorList>
    </citation>
    <scope>NUCLEOTIDE SEQUENCE [LARGE SCALE GENOMIC DNA]</scope>
    <source>
        <strain evidence="3 4">DSM 21508</strain>
    </source>
</reference>
<proteinExistence type="predicted"/>
<feature type="chain" id="PRO_5006395443" description="Transporter" evidence="2">
    <location>
        <begin position="23"/>
        <end position="258"/>
    </location>
</feature>
<evidence type="ECO:0000256" key="2">
    <source>
        <dbReference type="SAM" id="SignalP"/>
    </source>
</evidence>
<feature type="region of interest" description="Disordered" evidence="1">
    <location>
        <begin position="93"/>
        <end position="113"/>
    </location>
</feature>
<dbReference type="RefSeq" id="WP_057507968.1">
    <property type="nucleotide sequence ID" value="NZ_LDJK01000023.1"/>
</dbReference>
<keyword evidence="4" id="KW-1185">Reference proteome</keyword>
<dbReference type="Proteomes" id="UP000051386">
    <property type="component" value="Unassembled WGS sequence"/>
</dbReference>
<dbReference type="Pfam" id="PF13557">
    <property type="entry name" value="Phenol_MetA_deg"/>
    <property type="match status" value="1"/>
</dbReference>
<dbReference type="PATRIC" id="fig|517011.3.peg.1049"/>
<protein>
    <recommendedName>
        <fullName evidence="5">Transporter</fullName>
    </recommendedName>
</protein>
<dbReference type="SUPFAM" id="SSF56935">
    <property type="entry name" value="Porins"/>
    <property type="match status" value="1"/>
</dbReference>